<organism evidence="2 3">
    <name type="scientific">Oceanococcus atlanticus</name>
    <dbReference type="NCBI Taxonomy" id="1317117"/>
    <lineage>
        <taxon>Bacteria</taxon>
        <taxon>Pseudomonadati</taxon>
        <taxon>Pseudomonadota</taxon>
        <taxon>Gammaproteobacteria</taxon>
        <taxon>Chromatiales</taxon>
        <taxon>Oceanococcaceae</taxon>
        <taxon>Oceanococcus</taxon>
    </lineage>
</organism>
<dbReference type="EMBL" id="AQQV01000001">
    <property type="protein sequence ID" value="ORE89306.1"/>
    <property type="molecule type" value="Genomic_DNA"/>
</dbReference>
<dbReference type="Proteomes" id="UP000192342">
    <property type="component" value="Unassembled WGS sequence"/>
</dbReference>
<evidence type="ECO:0000313" key="2">
    <source>
        <dbReference type="EMBL" id="ORE89306.1"/>
    </source>
</evidence>
<evidence type="ECO:0000256" key="1">
    <source>
        <dbReference type="SAM" id="MobiDB-lite"/>
    </source>
</evidence>
<keyword evidence="3" id="KW-1185">Reference proteome</keyword>
<dbReference type="AlphaFoldDB" id="A0A1Y1SI29"/>
<evidence type="ECO:0008006" key="4">
    <source>
        <dbReference type="Google" id="ProtNLM"/>
    </source>
</evidence>
<dbReference type="STRING" id="1317117.ATO7_05485"/>
<dbReference type="Pfam" id="PF06980">
    <property type="entry name" value="DUF1302"/>
    <property type="match status" value="1"/>
</dbReference>
<feature type="compositionally biased region" description="Low complexity" evidence="1">
    <location>
        <begin position="604"/>
        <end position="620"/>
    </location>
</feature>
<dbReference type="InterPro" id="IPR010727">
    <property type="entry name" value="DUF1302"/>
</dbReference>
<accession>A0A1Y1SI29</accession>
<dbReference type="OrthoDB" id="7000272at2"/>
<feature type="region of interest" description="Disordered" evidence="1">
    <location>
        <begin position="601"/>
        <end position="620"/>
    </location>
</feature>
<comment type="caution">
    <text evidence="2">The sequence shown here is derived from an EMBL/GenBank/DDBJ whole genome shotgun (WGS) entry which is preliminary data.</text>
</comment>
<sequence length="634" mass="67713">MSLGVVALPAQAASYLLGPVDVQVDTTLSAGVSLRMNDPDADQIAISNGGTSRSANGDDGNLGYKAGDVVSSAIKATFDIDASISRQYGLFSRISAFYNPEADNAGDLEARLSANDGAGRSRALGEAELGRRGHSRLDSEVELLDLFAYGSFRLGERSILVQAGNQVVNWGESTFIGNSINVLNPIDVVKFRLPGSELKEALTPTPMLWIGGSLTDNLSAELVWMADWKEVEIDPRGSYFSTNDFASDDGDNVVVSFGRRHDDNTRPFAVLNDDPSDDGAQQAWVPREHNRDPKDQTSQAGFALRYYAEWLNSTEFGLYYLNYHSRLPLVSSIRGAATNPGNLGTPTCSQNPAADGCRASYFVEYPEDIQLYGLSFNTSGPAGVAIQGEVSYRPNNPVQISGAEVVLASLVPAGSLLRPAGAAPGETIRGYERVATTQAQVTLTKAMGPSFGASQWILLSEIGYTHQDLSDLPFNGPGAALPSCRQPGGAALLAAVSNGSCQEAVGGGFATTSSWGYRFVTRLDYTNVFASINMSPRLVWFHNVNGVSSNFNEDSNVLALGLRFDYLQRWQADIAYTAFLGGRNYSGTDPVAPGAQLNETTFAPGSPDQSSSFSTSSNPSADRDFLAISISYAF</sequence>
<feature type="compositionally biased region" description="Basic and acidic residues" evidence="1">
    <location>
        <begin position="286"/>
        <end position="295"/>
    </location>
</feature>
<reference evidence="2 3" key="1">
    <citation type="submission" date="2013-04" db="EMBL/GenBank/DDBJ databases">
        <title>Oceanococcus atlanticus 22II-S10r2 Genome Sequencing.</title>
        <authorList>
            <person name="Lai Q."/>
            <person name="Li G."/>
            <person name="Shao Z."/>
        </authorList>
    </citation>
    <scope>NUCLEOTIDE SEQUENCE [LARGE SCALE GENOMIC DNA]</scope>
    <source>
        <strain evidence="2 3">22II-S10r2</strain>
    </source>
</reference>
<gene>
    <name evidence="2" type="ORF">ATO7_05485</name>
</gene>
<feature type="region of interest" description="Disordered" evidence="1">
    <location>
        <begin position="266"/>
        <end position="296"/>
    </location>
</feature>
<name>A0A1Y1SI29_9GAMM</name>
<proteinExistence type="predicted"/>
<protein>
    <recommendedName>
        <fullName evidence="4">DUF1302 domain-containing protein</fullName>
    </recommendedName>
</protein>
<evidence type="ECO:0000313" key="3">
    <source>
        <dbReference type="Proteomes" id="UP000192342"/>
    </source>
</evidence>